<dbReference type="Proteomes" id="UP000697710">
    <property type="component" value="Unassembled WGS sequence"/>
</dbReference>
<dbReference type="GO" id="GO:0051539">
    <property type="term" value="F:4 iron, 4 sulfur cluster binding"/>
    <property type="evidence" value="ECO:0007669"/>
    <property type="project" value="UniProtKB-KW"/>
</dbReference>
<dbReference type="PANTHER" id="PTHR30538:SF0">
    <property type="entry name" value="L-LYSINE 2,3-AMINOMUTASE AQ_1632-RELATED"/>
    <property type="match status" value="1"/>
</dbReference>
<evidence type="ECO:0000313" key="2">
    <source>
        <dbReference type="EMBL" id="MCA9726546.1"/>
    </source>
</evidence>
<dbReference type="InterPro" id="IPR003739">
    <property type="entry name" value="Lys_aminomutase/Glu_NH3_mut"/>
</dbReference>
<protein>
    <submittedName>
        <fullName evidence="2">Lysine 2,3-aminomutase</fullName>
    </submittedName>
</protein>
<reference evidence="2" key="1">
    <citation type="submission" date="2020-04" db="EMBL/GenBank/DDBJ databases">
        <authorList>
            <person name="Zhang T."/>
        </authorList>
    </citation>
    <scope>NUCLEOTIDE SEQUENCE</scope>
    <source>
        <strain evidence="2">HKST-UBA01</strain>
    </source>
</reference>
<dbReference type="InterPro" id="IPR013785">
    <property type="entry name" value="Aldolase_TIM"/>
</dbReference>
<comment type="caution">
    <text evidence="2">The sequence shown here is derived from an EMBL/GenBank/DDBJ whole genome shotgun (WGS) entry which is preliminary data.</text>
</comment>
<dbReference type="InterPro" id="IPR058240">
    <property type="entry name" value="rSAM_sf"/>
</dbReference>
<keyword evidence="1" id="KW-0004">4Fe-4S</keyword>
<dbReference type="SUPFAM" id="SSF102114">
    <property type="entry name" value="Radical SAM enzymes"/>
    <property type="match status" value="1"/>
</dbReference>
<dbReference type="Gene3D" id="3.20.20.70">
    <property type="entry name" value="Aldolase class I"/>
    <property type="match status" value="1"/>
</dbReference>
<keyword evidence="1" id="KW-0479">Metal-binding</keyword>
<reference evidence="2" key="2">
    <citation type="journal article" date="2021" name="Microbiome">
        <title>Successional dynamics and alternative stable states in a saline activated sludge microbial community over 9 years.</title>
        <authorList>
            <person name="Wang Y."/>
            <person name="Ye J."/>
            <person name="Ju F."/>
            <person name="Liu L."/>
            <person name="Boyd J.A."/>
            <person name="Deng Y."/>
            <person name="Parks D.H."/>
            <person name="Jiang X."/>
            <person name="Yin X."/>
            <person name="Woodcroft B.J."/>
            <person name="Tyson G.W."/>
            <person name="Hugenholtz P."/>
            <person name="Polz M.F."/>
            <person name="Zhang T."/>
        </authorList>
    </citation>
    <scope>NUCLEOTIDE SEQUENCE</scope>
    <source>
        <strain evidence="2">HKST-UBA01</strain>
    </source>
</reference>
<feature type="non-terminal residue" evidence="2">
    <location>
        <position position="200"/>
    </location>
</feature>
<evidence type="ECO:0000256" key="1">
    <source>
        <dbReference type="ARBA" id="ARBA00022485"/>
    </source>
</evidence>
<proteinExistence type="predicted"/>
<accession>A0A956LYQ4</accession>
<keyword evidence="1" id="KW-0411">Iron-sulfur</keyword>
<keyword evidence="1" id="KW-0408">Iron</keyword>
<sequence>MPPEKMKFFGVRNFGDIPQLSRLAPQTIRDMQVVAEVLPFRANNYVVDQLIDWDRVPDDPIFQLTFPQRGMLREDLFQRMERQLARSSDRAEIDAMAHAIRLELNPHPAGQKTANVPVLDGEPVPGLQHKYRETALIFPSSGQTCHAYCTFCFRWPQFVGMEDLKFATDESRRFLTYIRMHREITDVLITGGDPMIMSAR</sequence>
<gene>
    <name evidence="2" type="ORF">KC729_02620</name>
</gene>
<dbReference type="EMBL" id="JAGQHR010000042">
    <property type="protein sequence ID" value="MCA9726546.1"/>
    <property type="molecule type" value="Genomic_DNA"/>
</dbReference>
<organism evidence="2 3">
    <name type="scientific">Eiseniibacteriota bacterium</name>
    <dbReference type="NCBI Taxonomy" id="2212470"/>
    <lineage>
        <taxon>Bacteria</taxon>
        <taxon>Candidatus Eiseniibacteriota</taxon>
    </lineage>
</organism>
<evidence type="ECO:0000313" key="3">
    <source>
        <dbReference type="Proteomes" id="UP000697710"/>
    </source>
</evidence>
<dbReference type="AlphaFoldDB" id="A0A956LYQ4"/>
<dbReference type="PANTHER" id="PTHR30538">
    <property type="entry name" value="LYSINE 2,3-AMINOMUTASE-RELATED"/>
    <property type="match status" value="1"/>
</dbReference>
<name>A0A956LYQ4_UNCEI</name>